<evidence type="ECO:0000313" key="3">
    <source>
        <dbReference type="Proteomes" id="UP000689195"/>
    </source>
</evidence>
<feature type="transmembrane region" description="Helical" evidence="1">
    <location>
        <begin position="152"/>
        <end position="175"/>
    </location>
</feature>
<proteinExistence type="predicted"/>
<evidence type="ECO:0000313" key="2">
    <source>
        <dbReference type="EMBL" id="CAD8165544.1"/>
    </source>
</evidence>
<evidence type="ECO:0008006" key="4">
    <source>
        <dbReference type="Google" id="ProtNLM"/>
    </source>
</evidence>
<dbReference type="EMBL" id="CAJJDO010000042">
    <property type="protein sequence ID" value="CAD8165544.1"/>
    <property type="molecule type" value="Genomic_DNA"/>
</dbReference>
<keyword evidence="1" id="KW-1133">Transmembrane helix</keyword>
<accession>A0A8S1UMC0</accession>
<feature type="transmembrane region" description="Helical" evidence="1">
    <location>
        <begin position="58"/>
        <end position="78"/>
    </location>
</feature>
<dbReference type="AlphaFoldDB" id="A0A8S1UMC0"/>
<keyword evidence="3" id="KW-1185">Reference proteome</keyword>
<name>A0A8S1UMC0_9CILI</name>
<keyword evidence="1" id="KW-0812">Transmembrane</keyword>
<evidence type="ECO:0000256" key="1">
    <source>
        <dbReference type="SAM" id="Phobius"/>
    </source>
</evidence>
<feature type="transmembrane region" description="Helical" evidence="1">
    <location>
        <begin position="181"/>
        <end position="199"/>
    </location>
</feature>
<feature type="transmembrane region" description="Helical" evidence="1">
    <location>
        <begin position="234"/>
        <end position="252"/>
    </location>
</feature>
<organism evidence="2 3">
    <name type="scientific">Paramecium pentaurelia</name>
    <dbReference type="NCBI Taxonomy" id="43138"/>
    <lineage>
        <taxon>Eukaryota</taxon>
        <taxon>Sar</taxon>
        <taxon>Alveolata</taxon>
        <taxon>Ciliophora</taxon>
        <taxon>Intramacronucleata</taxon>
        <taxon>Oligohymenophorea</taxon>
        <taxon>Peniculida</taxon>
        <taxon>Parameciidae</taxon>
        <taxon>Paramecium</taxon>
    </lineage>
</organism>
<gene>
    <name evidence="2" type="ORF">PPENT_87.1.T0420272</name>
</gene>
<keyword evidence="1" id="KW-0472">Membrane</keyword>
<feature type="transmembrane region" description="Helical" evidence="1">
    <location>
        <begin position="116"/>
        <end position="140"/>
    </location>
</feature>
<dbReference type="OrthoDB" id="308297at2759"/>
<dbReference type="Proteomes" id="UP000689195">
    <property type="component" value="Unassembled WGS sequence"/>
</dbReference>
<protein>
    <recommendedName>
        <fullName evidence="4">Transmembrane protein</fullName>
    </recommendedName>
</protein>
<feature type="transmembrane region" description="Helical" evidence="1">
    <location>
        <begin position="211"/>
        <end position="228"/>
    </location>
</feature>
<reference evidence="2" key="1">
    <citation type="submission" date="2021-01" db="EMBL/GenBank/DDBJ databases">
        <authorList>
            <consortium name="Genoscope - CEA"/>
            <person name="William W."/>
        </authorList>
    </citation>
    <scope>NUCLEOTIDE SEQUENCE</scope>
</reference>
<comment type="caution">
    <text evidence="2">The sequence shown here is derived from an EMBL/GenBank/DDBJ whole genome shotgun (WGS) entry which is preliminary data.</text>
</comment>
<sequence length="264" mass="31330">MNNNYSQDNYLLNKDTLKQYENPSPFETQDENAQKMDQFQQYIKCQNVQVRVYFLKKVYILLTIEFFINYGMIALGLYTEMLNWFVNMNFDCWLPGPIECNYELQEQWSSELQKSYHAYLVILFVFNYLIKLQFTCYFGVQTARKAPLHQVSFILYMIFFGFKLTTICIFMALSLGITTVLLVWGDTFLLISVMTFYVYVNKSEFPFKDGAILIIGTAMLMVFIKSLIRFEFALEQFQCALFSIIYGFYLMFKTKFIMEIIVDN</sequence>